<organism evidence="11 12">
    <name type="scientific">Pterulicium gracile</name>
    <dbReference type="NCBI Taxonomy" id="1884261"/>
    <lineage>
        <taxon>Eukaryota</taxon>
        <taxon>Fungi</taxon>
        <taxon>Dikarya</taxon>
        <taxon>Basidiomycota</taxon>
        <taxon>Agaricomycotina</taxon>
        <taxon>Agaricomycetes</taxon>
        <taxon>Agaricomycetidae</taxon>
        <taxon>Agaricales</taxon>
        <taxon>Pleurotineae</taxon>
        <taxon>Pterulaceae</taxon>
        <taxon>Pterulicium</taxon>
    </lineage>
</organism>
<dbReference type="Proteomes" id="UP000305067">
    <property type="component" value="Unassembled WGS sequence"/>
</dbReference>
<feature type="compositionally biased region" description="Acidic residues" evidence="9">
    <location>
        <begin position="39"/>
        <end position="59"/>
    </location>
</feature>
<evidence type="ECO:0000313" key="11">
    <source>
        <dbReference type="EMBL" id="TFL02119.1"/>
    </source>
</evidence>
<keyword evidence="7" id="KW-0496">Mitochondrion</keyword>
<keyword evidence="3" id="KW-0813">Transport</keyword>
<name>A0A5C3QP87_9AGAR</name>
<keyword evidence="5" id="KW-0999">Mitochondrion inner membrane</keyword>
<keyword evidence="4" id="KW-0679">Respiratory chain</keyword>
<protein>
    <recommendedName>
        <fullName evidence="10">Ubiquinol-cytochrome C reductase hinge domain-containing protein</fullName>
    </recommendedName>
</protein>
<keyword evidence="8" id="KW-0472">Membrane</keyword>
<dbReference type="AlphaFoldDB" id="A0A5C3QP87"/>
<comment type="similarity">
    <text evidence="2">Belongs to the UQCRH/QCR6 family.</text>
</comment>
<dbReference type="STRING" id="1884261.A0A5C3QP87"/>
<evidence type="ECO:0000256" key="6">
    <source>
        <dbReference type="ARBA" id="ARBA00022982"/>
    </source>
</evidence>
<evidence type="ECO:0000256" key="1">
    <source>
        <dbReference type="ARBA" id="ARBA00004273"/>
    </source>
</evidence>
<dbReference type="OrthoDB" id="405848at2759"/>
<keyword evidence="6" id="KW-0249">Electron transport</keyword>
<dbReference type="GO" id="GO:0005743">
    <property type="term" value="C:mitochondrial inner membrane"/>
    <property type="evidence" value="ECO:0007669"/>
    <property type="project" value="UniProtKB-SubCell"/>
</dbReference>
<evidence type="ECO:0000256" key="2">
    <source>
        <dbReference type="ARBA" id="ARBA00006498"/>
    </source>
</evidence>
<evidence type="ECO:0000256" key="4">
    <source>
        <dbReference type="ARBA" id="ARBA00022660"/>
    </source>
</evidence>
<evidence type="ECO:0000256" key="3">
    <source>
        <dbReference type="ARBA" id="ARBA00022448"/>
    </source>
</evidence>
<evidence type="ECO:0000313" key="12">
    <source>
        <dbReference type="Proteomes" id="UP000305067"/>
    </source>
</evidence>
<evidence type="ECO:0000259" key="10">
    <source>
        <dbReference type="Pfam" id="PF02320"/>
    </source>
</evidence>
<comment type="subcellular location">
    <subcellularLocation>
        <location evidence="1">Mitochondrion inner membrane</location>
    </subcellularLocation>
</comment>
<feature type="compositionally biased region" description="Basic and acidic residues" evidence="9">
    <location>
        <begin position="20"/>
        <end position="38"/>
    </location>
</feature>
<accession>A0A5C3QP87</accession>
<dbReference type="InterPro" id="IPR023184">
    <property type="entry name" value="Ubol_cytC_Rdtase_hinge_dom"/>
</dbReference>
<gene>
    <name evidence="11" type="ORF">BDV98DRAFT_566718</name>
</gene>
<reference evidence="11 12" key="1">
    <citation type="journal article" date="2019" name="Nat. Ecol. Evol.">
        <title>Megaphylogeny resolves global patterns of mushroom evolution.</title>
        <authorList>
            <person name="Varga T."/>
            <person name="Krizsan K."/>
            <person name="Foldi C."/>
            <person name="Dima B."/>
            <person name="Sanchez-Garcia M."/>
            <person name="Sanchez-Ramirez S."/>
            <person name="Szollosi G.J."/>
            <person name="Szarkandi J.G."/>
            <person name="Papp V."/>
            <person name="Albert L."/>
            <person name="Andreopoulos W."/>
            <person name="Angelini C."/>
            <person name="Antonin V."/>
            <person name="Barry K.W."/>
            <person name="Bougher N.L."/>
            <person name="Buchanan P."/>
            <person name="Buyck B."/>
            <person name="Bense V."/>
            <person name="Catcheside P."/>
            <person name="Chovatia M."/>
            <person name="Cooper J."/>
            <person name="Damon W."/>
            <person name="Desjardin D."/>
            <person name="Finy P."/>
            <person name="Geml J."/>
            <person name="Haridas S."/>
            <person name="Hughes K."/>
            <person name="Justo A."/>
            <person name="Karasinski D."/>
            <person name="Kautmanova I."/>
            <person name="Kiss B."/>
            <person name="Kocsube S."/>
            <person name="Kotiranta H."/>
            <person name="LaButti K.M."/>
            <person name="Lechner B.E."/>
            <person name="Liimatainen K."/>
            <person name="Lipzen A."/>
            <person name="Lukacs Z."/>
            <person name="Mihaltcheva S."/>
            <person name="Morgado L.N."/>
            <person name="Niskanen T."/>
            <person name="Noordeloos M.E."/>
            <person name="Ohm R.A."/>
            <person name="Ortiz-Santana B."/>
            <person name="Ovrebo C."/>
            <person name="Racz N."/>
            <person name="Riley R."/>
            <person name="Savchenko A."/>
            <person name="Shiryaev A."/>
            <person name="Soop K."/>
            <person name="Spirin V."/>
            <person name="Szebenyi C."/>
            <person name="Tomsovsky M."/>
            <person name="Tulloss R.E."/>
            <person name="Uehling J."/>
            <person name="Grigoriev I.V."/>
            <person name="Vagvolgyi C."/>
            <person name="Papp T."/>
            <person name="Martin F.M."/>
            <person name="Miettinen O."/>
            <person name="Hibbett D.S."/>
            <person name="Nagy L.G."/>
        </authorList>
    </citation>
    <scope>NUCLEOTIDE SEQUENCE [LARGE SCALE GENOMIC DNA]</scope>
    <source>
        <strain evidence="11 12">CBS 309.79</strain>
    </source>
</reference>
<feature type="domain" description="Ubiquinol-cytochrome C reductase hinge" evidence="10">
    <location>
        <begin position="57"/>
        <end position="112"/>
    </location>
</feature>
<proteinExistence type="inferred from homology"/>
<dbReference type="Pfam" id="PF02320">
    <property type="entry name" value="UCR_hinge"/>
    <property type="match status" value="1"/>
</dbReference>
<dbReference type="InterPro" id="IPR036811">
    <property type="entry name" value="Ubol_cytC_Rdtase_hinge_dom_sf"/>
</dbReference>
<feature type="region of interest" description="Disordered" evidence="9">
    <location>
        <begin position="14"/>
        <end position="63"/>
    </location>
</feature>
<dbReference type="EMBL" id="ML178823">
    <property type="protein sequence ID" value="TFL02119.1"/>
    <property type="molecule type" value="Genomic_DNA"/>
</dbReference>
<evidence type="ECO:0000256" key="5">
    <source>
        <dbReference type="ARBA" id="ARBA00022792"/>
    </source>
</evidence>
<dbReference type="Gene3D" id="1.10.287.20">
    <property type="entry name" value="Ubiquinol-cytochrome C reductase hinge domain"/>
    <property type="match status" value="1"/>
</dbReference>
<dbReference type="SUPFAM" id="SSF81531">
    <property type="entry name" value="Non-heme 11 kDa protein of cytochrome bc1 complex (Ubiquinol-cytochrome c reductase)"/>
    <property type="match status" value="1"/>
</dbReference>
<keyword evidence="12" id="KW-1185">Reference proteome</keyword>
<evidence type="ECO:0000256" key="7">
    <source>
        <dbReference type="ARBA" id="ARBA00023128"/>
    </source>
</evidence>
<sequence length="112" mass="12582">MSSSISSYFSAFFDNTIHNDAPEDKPEEKSSQETNNKEEEAEEPEAAEEEEEEEPEDEMPAIREACEKTAACAPAVHHFQHCQEKVNAGEGFKGEDCVEELCIAPRLFTKLK</sequence>
<evidence type="ECO:0000256" key="9">
    <source>
        <dbReference type="SAM" id="MobiDB-lite"/>
    </source>
</evidence>
<evidence type="ECO:0000256" key="8">
    <source>
        <dbReference type="ARBA" id="ARBA00023136"/>
    </source>
</evidence>